<feature type="transmembrane region" description="Helical" evidence="1">
    <location>
        <begin position="57"/>
        <end position="79"/>
    </location>
</feature>
<feature type="transmembrane region" description="Helical" evidence="1">
    <location>
        <begin position="114"/>
        <end position="135"/>
    </location>
</feature>
<evidence type="ECO:0000313" key="2">
    <source>
        <dbReference type="EMBL" id="QXH36249.1"/>
    </source>
</evidence>
<protein>
    <submittedName>
        <fullName evidence="2">Uncharacterized protein</fullName>
    </submittedName>
</protein>
<keyword evidence="1" id="KW-1133">Transmembrane helix</keyword>
<evidence type="ECO:0000313" key="3">
    <source>
        <dbReference type="Proteomes" id="UP001047646"/>
    </source>
</evidence>
<dbReference type="EMBL" id="CP077073">
    <property type="protein sequence ID" value="QXH36249.1"/>
    <property type="molecule type" value="Genomic_DNA"/>
</dbReference>
<dbReference type="Proteomes" id="UP001047646">
    <property type="component" value="Chromosome"/>
</dbReference>
<keyword evidence="1" id="KW-0472">Membrane</keyword>
<reference evidence="2" key="1">
    <citation type="journal article" date="2021" name="Microorganisms">
        <title>The Ever-Expanding Pseudomonas Genus: Description of 43 New Species and Partition of the Pseudomonas putida Group.</title>
        <authorList>
            <person name="Girard L."/>
            <person name="Lood C."/>
            <person name="Hofte M."/>
            <person name="Vandamme P."/>
            <person name="Rokni-Zadeh H."/>
            <person name="van Noort V."/>
            <person name="Lavigne R."/>
            <person name="De Mot R."/>
        </authorList>
    </citation>
    <scope>NUCLEOTIDE SEQUENCE</scope>
    <source>
        <strain evidence="2">COW39</strain>
    </source>
</reference>
<gene>
    <name evidence="2" type="ORF">KSS95_05295</name>
</gene>
<keyword evidence="1" id="KW-0812">Transmembrane</keyword>
<name>A0ABX8MD45_9PSED</name>
<sequence length="139" mass="16041">MWSPKLKRSVELFWAGMDAFYIFFVVFSSFNRGVIPFVSDFRSALENMEHWGGGLEFMVWMGLVAQISLIASSLLLFLGRVLGVYLAAIQLPFRVFFVIPSFALILLLPDVGTWVWLSLITASELAKSWSLWWLWRRRG</sequence>
<keyword evidence="3" id="KW-1185">Reference proteome</keyword>
<feature type="transmembrane region" description="Helical" evidence="1">
    <location>
        <begin position="12"/>
        <end position="30"/>
    </location>
</feature>
<organism evidence="2 3">
    <name type="scientific">Pseudomonas muyukensis</name>
    <dbReference type="NCBI Taxonomy" id="2842357"/>
    <lineage>
        <taxon>Bacteria</taxon>
        <taxon>Pseudomonadati</taxon>
        <taxon>Pseudomonadota</taxon>
        <taxon>Gammaproteobacteria</taxon>
        <taxon>Pseudomonadales</taxon>
        <taxon>Pseudomonadaceae</taxon>
        <taxon>Pseudomonas</taxon>
    </lineage>
</organism>
<feature type="transmembrane region" description="Helical" evidence="1">
    <location>
        <begin position="91"/>
        <end position="108"/>
    </location>
</feature>
<proteinExistence type="predicted"/>
<evidence type="ECO:0000256" key="1">
    <source>
        <dbReference type="SAM" id="Phobius"/>
    </source>
</evidence>
<accession>A0ABX8MD45</accession>